<accession>A0A3B0YWJ0</accession>
<feature type="domain" description="NADP-dependent oxidoreductase" evidence="2">
    <location>
        <begin position="16"/>
        <end position="307"/>
    </location>
</feature>
<reference evidence="3" key="1">
    <citation type="submission" date="2018-06" db="EMBL/GenBank/DDBJ databases">
        <authorList>
            <person name="Zhirakovskaya E."/>
        </authorList>
    </citation>
    <scope>NUCLEOTIDE SEQUENCE</scope>
</reference>
<dbReference type="EMBL" id="UOFK01000160">
    <property type="protein sequence ID" value="VAW78619.1"/>
    <property type="molecule type" value="Genomic_DNA"/>
</dbReference>
<keyword evidence="1" id="KW-0560">Oxidoreductase</keyword>
<name>A0A3B0YWJ0_9ZZZZ</name>
<gene>
    <name evidence="3" type="ORF">MNBD_GAMMA13-696</name>
</gene>
<dbReference type="InterPro" id="IPR036812">
    <property type="entry name" value="NAD(P)_OxRdtase_dom_sf"/>
</dbReference>
<dbReference type="GO" id="GO:0005737">
    <property type="term" value="C:cytoplasm"/>
    <property type="evidence" value="ECO:0007669"/>
    <property type="project" value="TreeGrafter"/>
</dbReference>
<dbReference type="InterPro" id="IPR050791">
    <property type="entry name" value="Aldo-Keto_reductase"/>
</dbReference>
<dbReference type="CDD" id="cd19076">
    <property type="entry name" value="AKR_AKR13A_13D"/>
    <property type="match status" value="1"/>
</dbReference>
<dbReference type="PANTHER" id="PTHR43625:SF40">
    <property type="entry name" value="ALDO-KETO REDUCTASE YAKC [NADP(+)]"/>
    <property type="match status" value="1"/>
</dbReference>
<sequence>MRTIALGSHGLSVPVVGLGCMGMSDFYGASDMKENLKVLDRAHELGCTFWDTADIYGPFRNEALLGQALTGRRETITLATKFGIQRDASGAWLGVSGHPDYVKACCEASLKRLSTDYIDLYYQHRADPDVPVEDTVGAMAELVVEGKVKYLGLSEADSETLQRANKVHPISAMQTEYSLWSREVEEDILPTCQQLGTGFVAYSPLGRGFLTGAIRQRKDLQDGDWRLDNPRFQEVALQYNGALLEEIDRIAVSKNITNAQVALAWLLARKPDIVMIPGTRKVHYLEQNWHAMDINLSSEELNSLNQFSSDFIAMGERY</sequence>
<dbReference type="Gene3D" id="3.20.20.100">
    <property type="entry name" value="NADP-dependent oxidoreductase domain"/>
    <property type="match status" value="1"/>
</dbReference>
<dbReference type="AlphaFoldDB" id="A0A3B0YWJ0"/>
<protein>
    <submittedName>
        <fullName evidence="3">Oxidoreductase, aldo/keto reductase family</fullName>
    </submittedName>
</protein>
<organism evidence="3">
    <name type="scientific">hydrothermal vent metagenome</name>
    <dbReference type="NCBI Taxonomy" id="652676"/>
    <lineage>
        <taxon>unclassified sequences</taxon>
        <taxon>metagenomes</taxon>
        <taxon>ecological metagenomes</taxon>
    </lineage>
</organism>
<evidence type="ECO:0000256" key="1">
    <source>
        <dbReference type="ARBA" id="ARBA00023002"/>
    </source>
</evidence>
<dbReference type="Pfam" id="PF00248">
    <property type="entry name" value="Aldo_ket_red"/>
    <property type="match status" value="1"/>
</dbReference>
<proteinExistence type="predicted"/>
<dbReference type="InterPro" id="IPR023210">
    <property type="entry name" value="NADP_OxRdtase_dom"/>
</dbReference>
<dbReference type="SUPFAM" id="SSF51430">
    <property type="entry name" value="NAD(P)-linked oxidoreductase"/>
    <property type="match status" value="1"/>
</dbReference>
<dbReference type="GO" id="GO:0016491">
    <property type="term" value="F:oxidoreductase activity"/>
    <property type="evidence" value="ECO:0007669"/>
    <property type="project" value="UniProtKB-KW"/>
</dbReference>
<evidence type="ECO:0000259" key="2">
    <source>
        <dbReference type="Pfam" id="PF00248"/>
    </source>
</evidence>
<dbReference type="PROSITE" id="PS51257">
    <property type="entry name" value="PROKAR_LIPOPROTEIN"/>
    <property type="match status" value="1"/>
</dbReference>
<dbReference type="PANTHER" id="PTHR43625">
    <property type="entry name" value="AFLATOXIN B1 ALDEHYDE REDUCTASE"/>
    <property type="match status" value="1"/>
</dbReference>
<evidence type="ECO:0000313" key="3">
    <source>
        <dbReference type="EMBL" id="VAW78619.1"/>
    </source>
</evidence>